<evidence type="ECO:0000313" key="1">
    <source>
        <dbReference type="EMBL" id="EON75580.1"/>
    </source>
</evidence>
<comment type="caution">
    <text evidence="1">The sequence shown here is derived from an EMBL/GenBank/DDBJ whole genome shotgun (WGS) entry which is preliminary data.</text>
</comment>
<accession>R7ZNB3</accession>
<proteinExistence type="predicted"/>
<evidence type="ECO:0000313" key="2">
    <source>
        <dbReference type="Proteomes" id="UP000013909"/>
    </source>
</evidence>
<dbReference type="AlphaFoldDB" id="R7ZNB3"/>
<dbReference type="Gene3D" id="2.40.160.130">
    <property type="entry name" value="Capsule assembly protein Wzi"/>
    <property type="match status" value="1"/>
</dbReference>
<dbReference type="InterPro" id="IPR038636">
    <property type="entry name" value="Wzi_sf"/>
</dbReference>
<dbReference type="EMBL" id="AQHR01000104">
    <property type="protein sequence ID" value="EON75580.1"/>
    <property type="molecule type" value="Genomic_DNA"/>
</dbReference>
<sequence length="557" mass="64634">MVRFLVLFFLSTGFTVGGVGQSAYINFNREYYHLVDRYEIKRGNFIEGFHTGIKPYRRDHVADYIGKLAEDSVFVNSKDQFNLRYLAGDNWEFIYENAPESDLSPLRFIYETPSDFFYYRDRSFDLHINPVLYLNVGAEPSESNPRFRNTRGMEVRGSVDRKIGFYTFLSTTELRFPTWVASYAVGNGAVPGQGFWKRYGGDGYSFLSATGYISFQATEHVSLQFGQDRNFVGEGYRSMILSDFSNPYMFLKINTNIWKLNLTNLWGQMNADVLYDRGAPTDGRYPQKWFSHHRLSANLGRRINVGLFESVMASQFDWNYLSPLIFHRWVEHQLGSPDKVMLGLDMKWNLPKRMQAYGQFALDEFVFNEFFGIGGKQSSRNKYGLQFGIKAIDLLGVSNLDLQLEYNQARPYTYQEKFDFQSFTNYRTPLTHPLGANFREGVGILRYQMTPRLNFQGFLVYQYFGADPDDLSNFGGDLLKNRVNNSTGLFGNVIGQGDPTRVWLGNLVATFMVRHNMFFDLGATYRNRYMIETARSEETHFLQVSLRLNMARFDYNF</sequence>
<name>R7ZNB3_9BACT</name>
<gene>
    <name evidence="1" type="ORF">ADIS_3983</name>
</gene>
<evidence type="ECO:0008006" key="3">
    <source>
        <dbReference type="Google" id="ProtNLM"/>
    </source>
</evidence>
<reference evidence="1 2" key="1">
    <citation type="submission" date="2013-02" db="EMBL/GenBank/DDBJ databases">
        <title>A novel strain isolated from Lonar lake, Maharashtra, India.</title>
        <authorList>
            <person name="Singh A."/>
        </authorList>
    </citation>
    <scope>NUCLEOTIDE SEQUENCE [LARGE SCALE GENOMIC DNA]</scope>
    <source>
        <strain evidence="1 2">AK24</strain>
    </source>
</reference>
<dbReference type="STRING" id="1232681.ADIS_3983"/>
<keyword evidence="2" id="KW-1185">Reference proteome</keyword>
<dbReference type="RefSeq" id="WP_010856110.1">
    <property type="nucleotide sequence ID" value="NZ_AQHR01000104.1"/>
</dbReference>
<protein>
    <recommendedName>
        <fullName evidence="3">Capsule assembly protein Wzi</fullName>
    </recommendedName>
</protein>
<organism evidence="1 2">
    <name type="scientific">Lunatimonas lonarensis</name>
    <dbReference type="NCBI Taxonomy" id="1232681"/>
    <lineage>
        <taxon>Bacteria</taxon>
        <taxon>Pseudomonadati</taxon>
        <taxon>Bacteroidota</taxon>
        <taxon>Cytophagia</taxon>
        <taxon>Cytophagales</taxon>
        <taxon>Cyclobacteriaceae</taxon>
    </lineage>
</organism>
<dbReference type="PATRIC" id="fig|1288963.3.peg.3974"/>
<dbReference type="Proteomes" id="UP000013909">
    <property type="component" value="Unassembled WGS sequence"/>
</dbReference>
<dbReference type="OrthoDB" id="9808260at2"/>